<dbReference type="AlphaFoldDB" id="A0A7Z7NGA0"/>
<evidence type="ECO:0000313" key="1">
    <source>
        <dbReference type="EMBL" id="SOO23518.1"/>
    </source>
</evidence>
<gene>
    <name evidence="1" type="ORF">XFF6991_280177</name>
</gene>
<sequence length="57" mass="6376">MDVTTATYGRHRTWVQTCTAYVFTAVLRDEIDSIQGHAGNSAVSALSNDMMRDAQRR</sequence>
<protein>
    <submittedName>
        <fullName evidence="1">Uncharacterized protein</fullName>
    </submittedName>
</protein>
<proteinExistence type="predicted"/>
<organism evidence="1 2">
    <name type="scientific">Xanthomonas campestris pv. phaseoli</name>
    <dbReference type="NCBI Taxonomy" id="317013"/>
    <lineage>
        <taxon>Bacteria</taxon>
        <taxon>Pseudomonadati</taxon>
        <taxon>Pseudomonadota</taxon>
        <taxon>Gammaproteobacteria</taxon>
        <taxon>Lysobacterales</taxon>
        <taxon>Lysobacteraceae</taxon>
        <taxon>Xanthomonas</taxon>
    </lineage>
</organism>
<dbReference type="Proteomes" id="UP000234345">
    <property type="component" value="Unassembled WGS sequence"/>
</dbReference>
<accession>A0A7Z7NGA0</accession>
<evidence type="ECO:0000313" key="2">
    <source>
        <dbReference type="Proteomes" id="UP000234345"/>
    </source>
</evidence>
<dbReference type="EMBL" id="OCZC01000054">
    <property type="protein sequence ID" value="SOO23518.1"/>
    <property type="molecule type" value="Genomic_DNA"/>
</dbReference>
<name>A0A7Z7NGA0_XANCH</name>
<comment type="caution">
    <text evidence="1">The sequence shown here is derived from an EMBL/GenBank/DDBJ whole genome shotgun (WGS) entry which is preliminary data.</text>
</comment>
<reference evidence="1 2" key="1">
    <citation type="submission" date="2017-10" db="EMBL/GenBank/DDBJ databases">
        <authorList>
            <person name="Regsiter A."/>
            <person name="William W."/>
        </authorList>
    </citation>
    <scope>NUCLEOTIDE SEQUENCE [LARGE SCALE GENOMIC DNA]</scope>
    <source>
        <strain evidence="1 2">CFBP6991</strain>
    </source>
</reference>